<evidence type="ECO:0000313" key="3">
    <source>
        <dbReference type="Proteomes" id="UP000245081"/>
    </source>
</evidence>
<reference evidence="2 3" key="1">
    <citation type="journal article" date="2018" name="Environ. Microbiol.">
        <title>Isolation and genomic characterization of Novimethylophilus kurashikiensis gen. nov. sp. nov., a new lanthanide-dependent methylotrophic species of Methylophilaceae.</title>
        <authorList>
            <person name="Lv H."/>
            <person name="Sahin N."/>
            <person name="Tani A."/>
        </authorList>
    </citation>
    <scope>NUCLEOTIDE SEQUENCE [LARGE SCALE GENOMIC DNA]</scope>
    <source>
        <strain evidence="2 3">La2-4</strain>
    </source>
</reference>
<evidence type="ECO:0008006" key="4">
    <source>
        <dbReference type="Google" id="ProtNLM"/>
    </source>
</evidence>
<keyword evidence="3" id="KW-1185">Reference proteome</keyword>
<dbReference type="RefSeq" id="WP_109016062.1">
    <property type="nucleotide sequence ID" value="NZ_BDOQ01000010.1"/>
</dbReference>
<feature type="signal peptide" evidence="1">
    <location>
        <begin position="1"/>
        <end position="18"/>
    </location>
</feature>
<dbReference type="Proteomes" id="UP000245081">
    <property type="component" value="Unassembled WGS sequence"/>
</dbReference>
<feature type="chain" id="PRO_5015347470" description="Secreted protein" evidence="1">
    <location>
        <begin position="19"/>
        <end position="133"/>
    </location>
</feature>
<gene>
    <name evidence="2" type="ORF">NMK_2480</name>
</gene>
<evidence type="ECO:0000256" key="1">
    <source>
        <dbReference type="SAM" id="SignalP"/>
    </source>
</evidence>
<name>A0A2R5FAN2_9PROT</name>
<sequence>MRSILAFALATLAIPAFAAPVLEVTLFDEAPVTVTCSSTPTRIESNDWPNTSHRAAVVLRCNDGGDKVVGRLLMDDARYVAIKNSKEGPAKSVTLPPAKVHAEQHFTLDSDSDDTLSVAADPTRPILTIHRTL</sequence>
<evidence type="ECO:0000313" key="2">
    <source>
        <dbReference type="EMBL" id="GBG14879.1"/>
    </source>
</evidence>
<keyword evidence="1" id="KW-0732">Signal</keyword>
<dbReference type="AlphaFoldDB" id="A0A2R5FAN2"/>
<protein>
    <recommendedName>
        <fullName evidence="4">Secreted protein</fullName>
    </recommendedName>
</protein>
<comment type="caution">
    <text evidence="2">The sequence shown here is derived from an EMBL/GenBank/DDBJ whole genome shotgun (WGS) entry which is preliminary data.</text>
</comment>
<accession>A0A2R5FAN2</accession>
<organism evidence="2 3">
    <name type="scientific">Novimethylophilus kurashikiensis</name>
    <dbReference type="NCBI Taxonomy" id="1825523"/>
    <lineage>
        <taxon>Bacteria</taxon>
        <taxon>Pseudomonadati</taxon>
        <taxon>Pseudomonadota</taxon>
        <taxon>Betaproteobacteria</taxon>
        <taxon>Nitrosomonadales</taxon>
        <taxon>Methylophilaceae</taxon>
        <taxon>Novimethylophilus</taxon>
    </lineage>
</organism>
<dbReference type="EMBL" id="BDOQ01000010">
    <property type="protein sequence ID" value="GBG14879.1"/>
    <property type="molecule type" value="Genomic_DNA"/>
</dbReference>
<proteinExistence type="predicted"/>